<feature type="domain" description="CS" evidence="1">
    <location>
        <begin position="40"/>
        <end position="145"/>
    </location>
</feature>
<proteinExistence type="predicted"/>
<evidence type="ECO:0000313" key="4">
    <source>
        <dbReference type="Proteomes" id="UP000054815"/>
    </source>
</evidence>
<evidence type="ECO:0000313" key="5">
    <source>
        <dbReference type="Proteomes" id="UP000054995"/>
    </source>
</evidence>
<protein>
    <recommendedName>
        <fullName evidence="1">CS domain-containing protein</fullName>
    </recommendedName>
</protein>
<dbReference type="Gene3D" id="2.60.40.790">
    <property type="match status" value="1"/>
</dbReference>
<evidence type="ECO:0000313" key="3">
    <source>
        <dbReference type="EMBL" id="KRY84081.1"/>
    </source>
</evidence>
<dbReference type="InterPro" id="IPR008978">
    <property type="entry name" value="HSP20-like_chaperone"/>
</dbReference>
<dbReference type="SUPFAM" id="SSF49764">
    <property type="entry name" value="HSP20-like chaperones"/>
    <property type="match status" value="1"/>
</dbReference>
<evidence type="ECO:0000259" key="1">
    <source>
        <dbReference type="PROSITE" id="PS51203"/>
    </source>
</evidence>
<gene>
    <name evidence="3" type="ORF">T4D_4752</name>
    <name evidence="2" type="ORF">T4E_737</name>
</gene>
<dbReference type="InterPro" id="IPR007052">
    <property type="entry name" value="CS_dom"/>
</dbReference>
<organism evidence="2 4">
    <name type="scientific">Trichinella pseudospiralis</name>
    <name type="common">Parasitic roundworm</name>
    <dbReference type="NCBI Taxonomy" id="6337"/>
    <lineage>
        <taxon>Eukaryota</taxon>
        <taxon>Metazoa</taxon>
        <taxon>Ecdysozoa</taxon>
        <taxon>Nematoda</taxon>
        <taxon>Enoplea</taxon>
        <taxon>Dorylaimia</taxon>
        <taxon>Trichinellida</taxon>
        <taxon>Trichinellidae</taxon>
        <taxon>Trichinella</taxon>
    </lineage>
</organism>
<dbReference type="AlphaFoldDB" id="A0A0V0Y4C9"/>
<reference evidence="4 5" key="1">
    <citation type="submission" date="2015-01" db="EMBL/GenBank/DDBJ databases">
        <title>Evolution of Trichinella species and genotypes.</title>
        <authorList>
            <person name="Korhonen P.K."/>
            <person name="Edoardo P."/>
            <person name="Giuseppe L.R."/>
            <person name="Gasser R.B."/>
        </authorList>
    </citation>
    <scope>NUCLEOTIDE SEQUENCE [LARGE SCALE GENOMIC DNA]</scope>
    <source>
        <strain evidence="2">ISS141</strain>
        <strain evidence="3">ISS470</strain>
    </source>
</reference>
<dbReference type="PROSITE" id="PS51203">
    <property type="entry name" value="CS"/>
    <property type="match status" value="1"/>
</dbReference>
<name>A0A0V0Y4C9_TRIPS</name>
<dbReference type="OrthoDB" id="6222656at2759"/>
<dbReference type="EMBL" id="JYDT01000123">
    <property type="protein sequence ID" value="KRY84081.1"/>
    <property type="molecule type" value="Genomic_DNA"/>
</dbReference>
<keyword evidence="5" id="KW-1185">Reference proteome</keyword>
<dbReference type="Proteomes" id="UP000054815">
    <property type="component" value="Unassembled WGS sequence"/>
</dbReference>
<dbReference type="EMBL" id="JYDU01000063">
    <property type="protein sequence ID" value="KRX94987.1"/>
    <property type="molecule type" value="Genomic_DNA"/>
</dbReference>
<accession>A0A0V0Y4C9</accession>
<dbReference type="Proteomes" id="UP000054995">
    <property type="component" value="Unassembled WGS sequence"/>
</dbReference>
<comment type="caution">
    <text evidence="2">The sequence shown here is derived from an EMBL/GenBank/DDBJ whole genome shotgun (WGS) entry which is preliminary data.</text>
</comment>
<evidence type="ECO:0000313" key="2">
    <source>
        <dbReference type="EMBL" id="KRX94987.1"/>
    </source>
</evidence>
<sequence length="155" mass="17775">MPVEIVVRRELYFFLQAVAVRVKMSEDCFCAGVGCTECCFGPLAVKVDDSKEQLSVTLVIPDVKKPRLFGLFNKTDVQCHFENSSLRVLVRIHGKKSKQTPKYYLYAVRRLPASIVPSLCHYRIRAGRVKLTLRKAEPTSWREIIENGLEKDDDR</sequence>